<dbReference type="PANTHER" id="PTHR36840">
    <property type="entry name" value="BLL5714 PROTEIN"/>
    <property type="match status" value="1"/>
</dbReference>
<evidence type="ECO:0000313" key="4">
    <source>
        <dbReference type="Proteomes" id="UP001651690"/>
    </source>
</evidence>
<evidence type="ECO:0000256" key="1">
    <source>
        <dbReference type="SAM" id="MobiDB-lite"/>
    </source>
</evidence>
<feature type="transmembrane region" description="Helical" evidence="2">
    <location>
        <begin position="194"/>
        <end position="211"/>
    </location>
</feature>
<feature type="transmembrane region" description="Helical" evidence="2">
    <location>
        <begin position="392"/>
        <end position="409"/>
    </location>
</feature>
<feature type="transmembrane region" description="Helical" evidence="2">
    <location>
        <begin position="165"/>
        <end position="188"/>
    </location>
</feature>
<accession>A0ABT1M2J7</accession>
<feature type="transmembrane region" description="Helical" evidence="2">
    <location>
        <begin position="136"/>
        <end position="153"/>
    </location>
</feature>
<sequence length="426" mass="45386">MSDPGDGAGRPPTGVTAHRLTPMTGRDPDEHHRAATPLELLFDLTFVVAFGIAASELAHALAAGHVGVGVTAFLFATFAVCWAWINFTWFSSAYDTDDWIYRLATMVQMVGVVILALGIPEFFASIEHGERLHNEVVVAGYVVMRIALVGQWLRAAKQDPQHRSAALTYAGVITVLQIGWIATIFLPLTVVPGLIAFAVLAVLEMLGPWLAERRNVVTPWHAHHIAERYGLLAIIALGEGVVGTVASLTAVVQEHGWTTDAVFLVVAGTGLTFALWWVYFAVPAADLLHARRERSFAFGYVHIPLFAAIVATGAGLHTAAYYVEGHSDIGSIGTVFSVVIPIGVFVALVYVVYALMVKTWDAFHLVLLALTGAVLVGAVVAAAAGVPMAVCLLIATAAPVVSVVGFEWIGHRHAAAAIEARLSDAH</sequence>
<dbReference type="Pfam" id="PF06772">
    <property type="entry name" value="LtrA"/>
    <property type="match status" value="1"/>
</dbReference>
<gene>
    <name evidence="3" type="ORF">NM203_14290</name>
</gene>
<name>A0ABT1M2J7_9MYCO</name>
<reference evidence="3 4" key="1">
    <citation type="submission" date="2022-06" db="EMBL/GenBank/DDBJ databases">
        <title>Mycolicibacterium sp. CAU 1645 isolated from seawater.</title>
        <authorList>
            <person name="Kim W."/>
        </authorList>
    </citation>
    <scope>NUCLEOTIDE SEQUENCE [LARGE SCALE GENOMIC DNA]</scope>
    <source>
        <strain evidence="3 4">CAU 1645</strain>
    </source>
</reference>
<evidence type="ECO:0000313" key="3">
    <source>
        <dbReference type="EMBL" id="MCP9273358.1"/>
    </source>
</evidence>
<feature type="region of interest" description="Disordered" evidence="1">
    <location>
        <begin position="1"/>
        <end position="28"/>
    </location>
</feature>
<protein>
    <submittedName>
        <fullName evidence="3">Low temperature requirement protein A</fullName>
    </submittedName>
</protein>
<feature type="transmembrane region" description="Helical" evidence="2">
    <location>
        <begin position="231"/>
        <end position="250"/>
    </location>
</feature>
<feature type="transmembrane region" description="Helical" evidence="2">
    <location>
        <begin position="365"/>
        <end position="386"/>
    </location>
</feature>
<keyword evidence="4" id="KW-1185">Reference proteome</keyword>
<feature type="transmembrane region" description="Helical" evidence="2">
    <location>
        <begin position="262"/>
        <end position="282"/>
    </location>
</feature>
<feature type="transmembrane region" description="Helical" evidence="2">
    <location>
        <begin position="329"/>
        <end position="353"/>
    </location>
</feature>
<dbReference type="Proteomes" id="UP001651690">
    <property type="component" value="Unassembled WGS sequence"/>
</dbReference>
<keyword evidence="2" id="KW-1133">Transmembrane helix</keyword>
<dbReference type="InterPro" id="IPR010640">
    <property type="entry name" value="Low_temperature_requirement_A"/>
</dbReference>
<feature type="transmembrane region" description="Helical" evidence="2">
    <location>
        <begin position="99"/>
        <end position="124"/>
    </location>
</feature>
<dbReference type="PANTHER" id="PTHR36840:SF1">
    <property type="entry name" value="BLL5714 PROTEIN"/>
    <property type="match status" value="1"/>
</dbReference>
<organism evidence="3 4">
    <name type="scientific">Mycolicibacterium arenosum</name>
    <dbReference type="NCBI Taxonomy" id="2952157"/>
    <lineage>
        <taxon>Bacteria</taxon>
        <taxon>Bacillati</taxon>
        <taxon>Actinomycetota</taxon>
        <taxon>Actinomycetes</taxon>
        <taxon>Mycobacteriales</taxon>
        <taxon>Mycobacteriaceae</taxon>
        <taxon>Mycolicibacterium</taxon>
    </lineage>
</organism>
<comment type="caution">
    <text evidence="3">The sequence shown here is derived from an EMBL/GenBank/DDBJ whole genome shotgun (WGS) entry which is preliminary data.</text>
</comment>
<proteinExistence type="predicted"/>
<feature type="transmembrane region" description="Helical" evidence="2">
    <location>
        <begin position="68"/>
        <end position="87"/>
    </location>
</feature>
<dbReference type="EMBL" id="JANDBD010000005">
    <property type="protein sequence ID" value="MCP9273358.1"/>
    <property type="molecule type" value="Genomic_DNA"/>
</dbReference>
<keyword evidence="2" id="KW-0472">Membrane</keyword>
<keyword evidence="2" id="KW-0812">Transmembrane</keyword>
<dbReference type="RefSeq" id="WP_255060648.1">
    <property type="nucleotide sequence ID" value="NZ_JANDBD010000005.1"/>
</dbReference>
<feature type="transmembrane region" description="Helical" evidence="2">
    <location>
        <begin position="303"/>
        <end position="323"/>
    </location>
</feature>
<evidence type="ECO:0000256" key="2">
    <source>
        <dbReference type="SAM" id="Phobius"/>
    </source>
</evidence>